<dbReference type="InterPro" id="IPR007867">
    <property type="entry name" value="GMC_OxRtase_C"/>
</dbReference>
<feature type="binding site" evidence="5">
    <location>
        <begin position="91"/>
        <end position="94"/>
    </location>
    <ligand>
        <name>FAD</name>
        <dbReference type="ChEBI" id="CHEBI:57692"/>
    </ligand>
</feature>
<dbReference type="Proteomes" id="UP000571950">
    <property type="component" value="Unassembled WGS sequence"/>
</dbReference>
<comment type="cofactor">
    <cofactor evidence="1 5">
        <name>FAD</name>
        <dbReference type="ChEBI" id="CHEBI:57692"/>
    </cofactor>
</comment>
<dbReference type="GO" id="GO:0016614">
    <property type="term" value="F:oxidoreductase activity, acting on CH-OH group of donors"/>
    <property type="evidence" value="ECO:0007669"/>
    <property type="project" value="InterPro"/>
</dbReference>
<dbReference type="Gene3D" id="3.50.50.60">
    <property type="entry name" value="FAD/NAD(P)-binding domain"/>
    <property type="match status" value="1"/>
</dbReference>
<dbReference type="Pfam" id="PF05199">
    <property type="entry name" value="GMC_oxred_C"/>
    <property type="match status" value="1"/>
</dbReference>
<dbReference type="PROSITE" id="PS00624">
    <property type="entry name" value="GMC_OXRED_2"/>
    <property type="match status" value="1"/>
</dbReference>
<reference evidence="9 10" key="1">
    <citation type="submission" date="2020-08" db="EMBL/GenBank/DDBJ databases">
        <title>Genomic Encyclopedia of Type Strains, Phase IV (KMG-IV): sequencing the most valuable type-strain genomes for metagenomic binning, comparative biology and taxonomic classification.</title>
        <authorList>
            <person name="Goeker M."/>
        </authorList>
    </citation>
    <scope>NUCLEOTIDE SEQUENCE [LARGE SCALE GENOMIC DNA]</scope>
    <source>
        <strain evidence="9 10">DSM 26189</strain>
    </source>
</reference>
<dbReference type="InterPro" id="IPR036188">
    <property type="entry name" value="FAD/NAD-bd_sf"/>
</dbReference>
<evidence type="ECO:0000256" key="2">
    <source>
        <dbReference type="ARBA" id="ARBA00010790"/>
    </source>
</evidence>
<gene>
    <name evidence="9" type="ORF">GGR43_001566</name>
</gene>
<name>A0A7W6BIU2_9SPHN</name>
<accession>A0A7W6BIU2</accession>
<evidence type="ECO:0000256" key="1">
    <source>
        <dbReference type="ARBA" id="ARBA00001974"/>
    </source>
</evidence>
<dbReference type="RefSeq" id="WP_188071395.1">
    <property type="nucleotide sequence ID" value="NZ_BSPS01000094.1"/>
</dbReference>
<dbReference type="InterPro" id="IPR000172">
    <property type="entry name" value="GMC_OxRdtase_N"/>
</dbReference>
<feature type="domain" description="Glucose-methanol-choline oxidoreductase N-terminal" evidence="8">
    <location>
        <begin position="254"/>
        <end position="268"/>
    </location>
</feature>
<dbReference type="PANTHER" id="PTHR11552:SF147">
    <property type="entry name" value="CHOLINE DEHYDROGENASE, MITOCHONDRIAL"/>
    <property type="match status" value="1"/>
</dbReference>
<dbReference type="PIRSF" id="PIRSF000137">
    <property type="entry name" value="Alcohol_oxidase"/>
    <property type="match status" value="1"/>
</dbReference>
<proteinExistence type="inferred from homology"/>
<evidence type="ECO:0000256" key="6">
    <source>
        <dbReference type="RuleBase" id="RU003968"/>
    </source>
</evidence>
<comment type="caution">
    <text evidence="9">The sequence shown here is derived from an EMBL/GenBank/DDBJ whole genome shotgun (WGS) entry which is preliminary data.</text>
</comment>
<feature type="domain" description="Glucose-methanol-choline oxidoreductase N-terminal" evidence="7">
    <location>
        <begin position="81"/>
        <end position="104"/>
    </location>
</feature>
<comment type="similarity">
    <text evidence="2 6">Belongs to the GMC oxidoreductase family.</text>
</comment>
<keyword evidence="4 5" id="KW-0274">FAD</keyword>
<keyword evidence="10" id="KW-1185">Reference proteome</keyword>
<dbReference type="SUPFAM" id="SSF54373">
    <property type="entry name" value="FAD-linked reductases, C-terminal domain"/>
    <property type="match status" value="1"/>
</dbReference>
<keyword evidence="3 6" id="KW-0285">Flavoprotein</keyword>
<dbReference type="EMBL" id="JACIDT010000004">
    <property type="protein sequence ID" value="MBB3925851.1"/>
    <property type="molecule type" value="Genomic_DNA"/>
</dbReference>
<sequence>MADHDYIIVGAGSAGCVLANRLSEDPSNRVLLLEAGGRDAHPLIPMPRGLARVMSDPRYIWPYATRPEAGSNHVAEIWARGRTLGGSSSVNGMVYVRGTKADFDALAALSSNDWSWDRIGAAYRAMETHELGEAATRGATGPLRITLPETRSVLTEAVIAAGQRLGLQPVEDINDPEDRERIGYAPRTIFRGRRQSAATAFLRPALQRPNLTVRTGALIDRVLTENGRATGVLAEIDGAATRLHARREVILSTGALASPAILQRSGIGAARHLAALGIPLVADLPGVGENLFEHRGMVLQWRVPDACSQNRAFRGLRLAASVLRYYLTRRGAMAGGAYDMAAYVKSDPALDRPDLQLLISPYSFDFNAVPLRVENQGGFNICVYPICPRSRGSLAIETRDPAALPRIVPAYGSDPWDRSMVPVMIDYARRLVRQSPLADLVEEETRPGPAFQGEGGMADAHLRFGYANYHAGGTCRMGSDAVSVVDPRCRVRGVDGLRVVDTSIFPFMPAGNTNGPVMAIAWRAADLILAARDMDGNTQGR</sequence>
<evidence type="ECO:0000259" key="7">
    <source>
        <dbReference type="PROSITE" id="PS00623"/>
    </source>
</evidence>
<dbReference type="AlphaFoldDB" id="A0A7W6BIU2"/>
<dbReference type="PROSITE" id="PS00623">
    <property type="entry name" value="GMC_OXRED_1"/>
    <property type="match status" value="1"/>
</dbReference>
<dbReference type="PANTHER" id="PTHR11552">
    <property type="entry name" value="GLUCOSE-METHANOL-CHOLINE GMC OXIDOREDUCTASE"/>
    <property type="match status" value="1"/>
</dbReference>
<evidence type="ECO:0000313" key="9">
    <source>
        <dbReference type="EMBL" id="MBB3925851.1"/>
    </source>
</evidence>
<dbReference type="GO" id="GO:0050660">
    <property type="term" value="F:flavin adenine dinucleotide binding"/>
    <property type="evidence" value="ECO:0007669"/>
    <property type="project" value="InterPro"/>
</dbReference>
<dbReference type="Gene3D" id="3.30.560.10">
    <property type="entry name" value="Glucose Oxidase, domain 3"/>
    <property type="match status" value="1"/>
</dbReference>
<evidence type="ECO:0000256" key="4">
    <source>
        <dbReference type="ARBA" id="ARBA00022827"/>
    </source>
</evidence>
<protein>
    <submittedName>
        <fullName evidence="9">Choline dehydrogenase-like flavoprotein</fullName>
    </submittedName>
</protein>
<evidence type="ECO:0000256" key="3">
    <source>
        <dbReference type="ARBA" id="ARBA00022630"/>
    </source>
</evidence>
<evidence type="ECO:0000259" key="8">
    <source>
        <dbReference type="PROSITE" id="PS00624"/>
    </source>
</evidence>
<evidence type="ECO:0000256" key="5">
    <source>
        <dbReference type="PIRSR" id="PIRSR000137-2"/>
    </source>
</evidence>
<organism evidence="9 10">
    <name type="scientific">Sphingobium jiangsuense</name>
    <dbReference type="NCBI Taxonomy" id="870476"/>
    <lineage>
        <taxon>Bacteria</taxon>
        <taxon>Pseudomonadati</taxon>
        <taxon>Pseudomonadota</taxon>
        <taxon>Alphaproteobacteria</taxon>
        <taxon>Sphingomonadales</taxon>
        <taxon>Sphingomonadaceae</taxon>
        <taxon>Sphingobium</taxon>
    </lineage>
</organism>
<dbReference type="SUPFAM" id="SSF51905">
    <property type="entry name" value="FAD/NAD(P)-binding domain"/>
    <property type="match status" value="1"/>
</dbReference>
<evidence type="ECO:0000313" key="10">
    <source>
        <dbReference type="Proteomes" id="UP000571950"/>
    </source>
</evidence>
<dbReference type="Pfam" id="PF00732">
    <property type="entry name" value="GMC_oxred_N"/>
    <property type="match status" value="1"/>
</dbReference>
<dbReference type="InterPro" id="IPR012132">
    <property type="entry name" value="GMC_OxRdtase"/>
</dbReference>